<name>A0ABT6AZN5_9BURK</name>
<organism evidence="1 2">
    <name type="scientific">Cupriavidus basilensis</name>
    <dbReference type="NCBI Taxonomy" id="68895"/>
    <lineage>
        <taxon>Bacteria</taxon>
        <taxon>Pseudomonadati</taxon>
        <taxon>Pseudomonadota</taxon>
        <taxon>Betaproteobacteria</taxon>
        <taxon>Burkholderiales</taxon>
        <taxon>Burkholderiaceae</taxon>
        <taxon>Cupriavidus</taxon>
    </lineage>
</organism>
<evidence type="ECO:0000313" key="1">
    <source>
        <dbReference type="EMBL" id="MDF3837939.1"/>
    </source>
</evidence>
<proteinExistence type="predicted"/>
<dbReference type="EMBL" id="JARJLM010000549">
    <property type="protein sequence ID" value="MDF3837939.1"/>
    <property type="molecule type" value="Genomic_DNA"/>
</dbReference>
<dbReference type="Proteomes" id="UP001216674">
    <property type="component" value="Unassembled WGS sequence"/>
</dbReference>
<keyword evidence="2" id="KW-1185">Reference proteome</keyword>
<accession>A0ABT6AZN5</accession>
<protein>
    <recommendedName>
        <fullName evidence="3">Lipoprotein</fullName>
    </recommendedName>
</protein>
<sequence length="277" mass="31191">MAEELSRQERKLMTKPNQCRDFFVGAMRLMRVKSLRAKQLLSTMLAAVFLCPASYAGQASFYSEEHGTWFAYPPPPARTIETQDIYGALAKGTPPKATFKSSEAWRVRAIYIGVSGELFEFDRQGRVIYDSDGPADLNAPQDLPIRMEQVFLGGRPLWIGATVFSRVNESAIQRRDPSDATFPAGLVQGKNGQWCPLREVKHRKAHGLDRFTLDGDCERAISFTIAGINYWTYPAFKGIKEPYFYWTIQYFDDPIAPFPSAGETCRLYCDGRSPQGG</sequence>
<reference evidence="1 2" key="1">
    <citation type="submission" date="2023-03" db="EMBL/GenBank/DDBJ databases">
        <title>Draft assemblies of triclosan tolerant bacteria isolated from returned activated sludge.</title>
        <authorList>
            <person name="Van Hamelsveld S."/>
        </authorList>
    </citation>
    <scope>NUCLEOTIDE SEQUENCE [LARGE SCALE GENOMIC DNA]</scope>
    <source>
        <strain evidence="1 2">GW210010_S58</strain>
    </source>
</reference>
<dbReference type="RefSeq" id="WP_276268019.1">
    <property type="nucleotide sequence ID" value="NZ_JARJLM010000549.1"/>
</dbReference>
<comment type="caution">
    <text evidence="1">The sequence shown here is derived from an EMBL/GenBank/DDBJ whole genome shotgun (WGS) entry which is preliminary data.</text>
</comment>
<gene>
    <name evidence="1" type="ORF">P3W85_34150</name>
</gene>
<evidence type="ECO:0000313" key="2">
    <source>
        <dbReference type="Proteomes" id="UP001216674"/>
    </source>
</evidence>
<evidence type="ECO:0008006" key="3">
    <source>
        <dbReference type="Google" id="ProtNLM"/>
    </source>
</evidence>